<reference evidence="1" key="1">
    <citation type="submission" date="2014-11" db="EMBL/GenBank/DDBJ databases">
        <authorList>
            <person name="Amaro Gonzalez C."/>
        </authorList>
    </citation>
    <scope>NUCLEOTIDE SEQUENCE</scope>
</reference>
<evidence type="ECO:0000313" key="1">
    <source>
        <dbReference type="EMBL" id="JAH02716.1"/>
    </source>
</evidence>
<protein>
    <submittedName>
        <fullName evidence="1">Uncharacterized protein</fullName>
    </submittedName>
</protein>
<name>A0A0E9PDJ2_ANGAN</name>
<accession>A0A0E9PDJ2</accession>
<reference evidence="1" key="2">
    <citation type="journal article" date="2015" name="Fish Shellfish Immunol.">
        <title>Early steps in the European eel (Anguilla anguilla)-Vibrio vulnificus interaction in the gills: Role of the RtxA13 toxin.</title>
        <authorList>
            <person name="Callol A."/>
            <person name="Pajuelo D."/>
            <person name="Ebbesson L."/>
            <person name="Teles M."/>
            <person name="MacKenzie S."/>
            <person name="Amaro C."/>
        </authorList>
    </citation>
    <scope>NUCLEOTIDE SEQUENCE</scope>
</reference>
<organism evidence="1">
    <name type="scientific">Anguilla anguilla</name>
    <name type="common">European freshwater eel</name>
    <name type="synonym">Muraena anguilla</name>
    <dbReference type="NCBI Taxonomy" id="7936"/>
    <lineage>
        <taxon>Eukaryota</taxon>
        <taxon>Metazoa</taxon>
        <taxon>Chordata</taxon>
        <taxon>Craniata</taxon>
        <taxon>Vertebrata</taxon>
        <taxon>Euteleostomi</taxon>
        <taxon>Actinopterygii</taxon>
        <taxon>Neopterygii</taxon>
        <taxon>Teleostei</taxon>
        <taxon>Anguilliformes</taxon>
        <taxon>Anguillidae</taxon>
        <taxon>Anguilla</taxon>
    </lineage>
</organism>
<sequence length="56" mass="6422">MQPPQSTLPSPTWLSQNLSPLTFVHPGQHTIKIFFKEYKQIINFNGQTVILRQTGI</sequence>
<dbReference type="AlphaFoldDB" id="A0A0E9PDJ2"/>
<proteinExistence type="predicted"/>
<dbReference type="EMBL" id="GBXM01105861">
    <property type="protein sequence ID" value="JAH02716.1"/>
    <property type="molecule type" value="Transcribed_RNA"/>
</dbReference>